<protein>
    <recommendedName>
        <fullName evidence="3">Kelch repeat protein</fullName>
    </recommendedName>
</protein>
<evidence type="ECO:0000313" key="1">
    <source>
        <dbReference type="EMBL" id="KAH9373225.1"/>
    </source>
</evidence>
<keyword evidence="2" id="KW-1185">Reference proteome</keyword>
<dbReference type="VEuPathDB" id="VectorBase:HLOH_047109"/>
<dbReference type="EMBL" id="JABSTR010000006">
    <property type="protein sequence ID" value="KAH9373225.1"/>
    <property type="molecule type" value="Genomic_DNA"/>
</dbReference>
<evidence type="ECO:0008006" key="3">
    <source>
        <dbReference type="Google" id="ProtNLM"/>
    </source>
</evidence>
<reference evidence="1 2" key="1">
    <citation type="journal article" date="2020" name="Cell">
        <title>Large-Scale Comparative Analyses of Tick Genomes Elucidate Their Genetic Diversity and Vector Capacities.</title>
        <authorList>
            <consortium name="Tick Genome and Microbiome Consortium (TIGMIC)"/>
            <person name="Jia N."/>
            <person name="Wang J."/>
            <person name="Shi W."/>
            <person name="Du L."/>
            <person name="Sun Y."/>
            <person name="Zhan W."/>
            <person name="Jiang J.F."/>
            <person name="Wang Q."/>
            <person name="Zhang B."/>
            <person name="Ji P."/>
            <person name="Bell-Sakyi L."/>
            <person name="Cui X.M."/>
            <person name="Yuan T.T."/>
            <person name="Jiang B.G."/>
            <person name="Yang W.F."/>
            <person name="Lam T.T."/>
            <person name="Chang Q.C."/>
            <person name="Ding S.J."/>
            <person name="Wang X.J."/>
            <person name="Zhu J.G."/>
            <person name="Ruan X.D."/>
            <person name="Zhao L."/>
            <person name="Wei J.T."/>
            <person name="Ye R.Z."/>
            <person name="Que T.C."/>
            <person name="Du C.H."/>
            <person name="Zhou Y.H."/>
            <person name="Cheng J.X."/>
            <person name="Dai P.F."/>
            <person name="Guo W.B."/>
            <person name="Han X.H."/>
            <person name="Huang E.J."/>
            <person name="Li L.F."/>
            <person name="Wei W."/>
            <person name="Gao Y.C."/>
            <person name="Liu J.Z."/>
            <person name="Shao H.Z."/>
            <person name="Wang X."/>
            <person name="Wang C.C."/>
            <person name="Yang T.C."/>
            <person name="Huo Q.B."/>
            <person name="Li W."/>
            <person name="Chen H.Y."/>
            <person name="Chen S.E."/>
            <person name="Zhou L.G."/>
            <person name="Ni X.B."/>
            <person name="Tian J.H."/>
            <person name="Sheng Y."/>
            <person name="Liu T."/>
            <person name="Pan Y.S."/>
            <person name="Xia L.Y."/>
            <person name="Li J."/>
            <person name="Zhao F."/>
            <person name="Cao W.C."/>
        </authorList>
    </citation>
    <scope>NUCLEOTIDE SEQUENCE [LARGE SCALE GENOMIC DNA]</scope>
    <source>
        <strain evidence="1">HaeL-2018</strain>
    </source>
</reference>
<organism evidence="1 2">
    <name type="scientific">Haemaphysalis longicornis</name>
    <name type="common">Bush tick</name>
    <dbReference type="NCBI Taxonomy" id="44386"/>
    <lineage>
        <taxon>Eukaryota</taxon>
        <taxon>Metazoa</taxon>
        <taxon>Ecdysozoa</taxon>
        <taxon>Arthropoda</taxon>
        <taxon>Chelicerata</taxon>
        <taxon>Arachnida</taxon>
        <taxon>Acari</taxon>
        <taxon>Parasitiformes</taxon>
        <taxon>Ixodida</taxon>
        <taxon>Ixodoidea</taxon>
        <taxon>Ixodidae</taxon>
        <taxon>Haemaphysalinae</taxon>
        <taxon>Haemaphysalis</taxon>
    </lineage>
</organism>
<dbReference type="AlphaFoldDB" id="A0A9J6GEK6"/>
<comment type="caution">
    <text evidence="1">The sequence shown here is derived from an EMBL/GenBank/DDBJ whole genome shotgun (WGS) entry which is preliminary data.</text>
</comment>
<gene>
    <name evidence="1" type="ORF">HPB48_004970</name>
</gene>
<proteinExistence type="predicted"/>
<name>A0A9J6GEK6_HAELO</name>
<dbReference type="SUPFAM" id="SSF117281">
    <property type="entry name" value="Kelch motif"/>
    <property type="match status" value="1"/>
</dbReference>
<dbReference type="InterPro" id="IPR015915">
    <property type="entry name" value="Kelch-typ_b-propeller"/>
</dbReference>
<sequence>MRTVRGTVAVAELDGELYVFGEPSSTGLMVDVECYAPAINRWSKVEPLSQPLRFASAFTVKGLPTTKRFLSYTK</sequence>
<dbReference type="Gene3D" id="2.120.10.80">
    <property type="entry name" value="Kelch-type beta propeller"/>
    <property type="match status" value="1"/>
</dbReference>
<evidence type="ECO:0000313" key="2">
    <source>
        <dbReference type="Proteomes" id="UP000821853"/>
    </source>
</evidence>
<dbReference type="Proteomes" id="UP000821853">
    <property type="component" value="Chromosome 4"/>
</dbReference>
<accession>A0A9J6GEK6</accession>